<evidence type="ECO:0000313" key="4">
    <source>
        <dbReference type="Proteomes" id="UP000037267"/>
    </source>
</evidence>
<dbReference type="PATRIC" id="fig|1503.3.peg.163"/>
<dbReference type="SUPFAM" id="SSF53187">
    <property type="entry name" value="Zn-dependent exopeptidases"/>
    <property type="match status" value="1"/>
</dbReference>
<dbReference type="GO" id="GO:0030288">
    <property type="term" value="C:outer membrane-bounded periplasmic space"/>
    <property type="evidence" value="ECO:0007669"/>
    <property type="project" value="TreeGrafter"/>
</dbReference>
<feature type="domain" description="MurNAc-LAA" evidence="2">
    <location>
        <begin position="63"/>
        <end position="180"/>
    </location>
</feature>
<dbReference type="RefSeq" id="WP_050355752.1">
    <property type="nucleotide sequence ID" value="NZ_LGSS01000011.1"/>
</dbReference>
<organism evidence="3 4">
    <name type="scientific">Gottschalkia purinilytica</name>
    <name type="common">Clostridium purinilyticum</name>
    <dbReference type="NCBI Taxonomy" id="1503"/>
    <lineage>
        <taxon>Bacteria</taxon>
        <taxon>Bacillati</taxon>
        <taxon>Bacillota</taxon>
        <taxon>Tissierellia</taxon>
        <taxon>Tissierellales</taxon>
        <taxon>Gottschalkiaceae</taxon>
        <taxon>Gottschalkia</taxon>
    </lineage>
</organism>
<dbReference type="OrthoDB" id="9806267at2"/>
<dbReference type="STRING" id="1503.CLPU_11c00020"/>
<dbReference type="InterPro" id="IPR002508">
    <property type="entry name" value="MurNAc-LAA_cat"/>
</dbReference>
<evidence type="ECO:0000259" key="2">
    <source>
        <dbReference type="SMART" id="SM00646"/>
    </source>
</evidence>
<reference evidence="4" key="1">
    <citation type="submission" date="2015-07" db="EMBL/GenBank/DDBJ databases">
        <title>Draft genome sequence of the purine-degrading Gottschalkia purinilyticum DSM 1384 (formerly Clostridium purinilyticum).</title>
        <authorList>
            <person name="Poehlein A."/>
            <person name="Schiel-Bengelsdorf B."/>
            <person name="Bengelsdorf F.R."/>
            <person name="Daniel R."/>
            <person name="Duerre P."/>
        </authorList>
    </citation>
    <scope>NUCLEOTIDE SEQUENCE [LARGE SCALE GENOMIC DNA]</scope>
    <source>
        <strain evidence="4">DSM 1384</strain>
    </source>
</reference>
<dbReference type="EMBL" id="LGSS01000011">
    <property type="protein sequence ID" value="KNF07834.1"/>
    <property type="molecule type" value="Genomic_DNA"/>
</dbReference>
<dbReference type="InterPro" id="IPR050695">
    <property type="entry name" value="N-acetylmuramoyl_amidase_3"/>
</dbReference>
<protein>
    <submittedName>
        <fullName evidence="3">N-acetylmuramoyl-L-alanine amidase</fullName>
    </submittedName>
</protein>
<name>A0A0L0W8G1_GOTPU</name>
<dbReference type="GO" id="GO:0009253">
    <property type="term" value="P:peptidoglycan catabolic process"/>
    <property type="evidence" value="ECO:0007669"/>
    <property type="project" value="InterPro"/>
</dbReference>
<dbReference type="SMART" id="SM00646">
    <property type="entry name" value="Ami_3"/>
    <property type="match status" value="1"/>
</dbReference>
<sequence>MKLVVIDPGHGGTDSGATGNGLKEKDVALTIALKTDWYLNHYYKVKTIVTRYTDKYVSLGDRSKLSNSNNADLFFSVHCNAFDGNAYGYEDYTYTSVGQTTKNIRETFHNKVTEVLNKYGIRNRGMKTKNLAVLRETRASAILVETLFIDNVGDSNLLKNSNYIEDISKCYADGIALALKLEKK</sequence>
<dbReference type="AlphaFoldDB" id="A0A0L0W8G1"/>
<evidence type="ECO:0000256" key="1">
    <source>
        <dbReference type="ARBA" id="ARBA00022801"/>
    </source>
</evidence>
<dbReference type="Pfam" id="PF01520">
    <property type="entry name" value="Amidase_3"/>
    <property type="match status" value="1"/>
</dbReference>
<comment type="caution">
    <text evidence="3">The sequence shown here is derived from an EMBL/GenBank/DDBJ whole genome shotgun (WGS) entry which is preliminary data.</text>
</comment>
<dbReference type="CDD" id="cd02696">
    <property type="entry name" value="MurNAc-LAA"/>
    <property type="match status" value="1"/>
</dbReference>
<dbReference type="PANTHER" id="PTHR30404">
    <property type="entry name" value="N-ACETYLMURAMOYL-L-ALANINE AMIDASE"/>
    <property type="match status" value="1"/>
</dbReference>
<keyword evidence="4" id="KW-1185">Reference proteome</keyword>
<gene>
    <name evidence="3" type="ORF">CLPU_11c00020</name>
</gene>
<dbReference type="Gene3D" id="3.40.630.40">
    <property type="entry name" value="Zn-dependent exopeptidases"/>
    <property type="match status" value="1"/>
</dbReference>
<proteinExistence type="predicted"/>
<dbReference type="Proteomes" id="UP000037267">
    <property type="component" value="Unassembled WGS sequence"/>
</dbReference>
<keyword evidence="1" id="KW-0378">Hydrolase</keyword>
<dbReference type="PANTHER" id="PTHR30404:SF0">
    <property type="entry name" value="N-ACETYLMURAMOYL-L-ALANINE AMIDASE AMIC"/>
    <property type="match status" value="1"/>
</dbReference>
<accession>A0A0L0W8G1</accession>
<evidence type="ECO:0000313" key="3">
    <source>
        <dbReference type="EMBL" id="KNF07834.1"/>
    </source>
</evidence>
<dbReference type="GO" id="GO:0008745">
    <property type="term" value="F:N-acetylmuramoyl-L-alanine amidase activity"/>
    <property type="evidence" value="ECO:0007669"/>
    <property type="project" value="InterPro"/>
</dbReference>